<dbReference type="PANTHER" id="PTHR43677">
    <property type="entry name" value="SHORT-CHAIN DEHYDROGENASE/REDUCTASE"/>
    <property type="match status" value="1"/>
</dbReference>
<dbReference type="InterPro" id="IPR011032">
    <property type="entry name" value="GroES-like_sf"/>
</dbReference>
<dbReference type="SMART" id="SM00829">
    <property type="entry name" value="PKS_ER"/>
    <property type="match status" value="1"/>
</dbReference>
<dbReference type="InterPro" id="IPR020843">
    <property type="entry name" value="ER"/>
</dbReference>
<dbReference type="GO" id="GO:0005739">
    <property type="term" value="C:mitochondrion"/>
    <property type="evidence" value="ECO:0007669"/>
    <property type="project" value="TreeGrafter"/>
</dbReference>
<dbReference type="Pfam" id="PF13602">
    <property type="entry name" value="ADH_zinc_N_2"/>
    <property type="match status" value="1"/>
</dbReference>
<dbReference type="PANTHER" id="PTHR43677:SF4">
    <property type="entry name" value="QUINONE OXIDOREDUCTASE-LIKE PROTEIN 2"/>
    <property type="match status" value="1"/>
</dbReference>
<organism evidence="2 3">
    <name type="scientific">Colletotrichum scovillei</name>
    <dbReference type="NCBI Taxonomy" id="1209932"/>
    <lineage>
        <taxon>Eukaryota</taxon>
        <taxon>Fungi</taxon>
        <taxon>Dikarya</taxon>
        <taxon>Ascomycota</taxon>
        <taxon>Pezizomycotina</taxon>
        <taxon>Sordariomycetes</taxon>
        <taxon>Hypocreomycetidae</taxon>
        <taxon>Glomerellales</taxon>
        <taxon>Glomerellaceae</taxon>
        <taxon>Colletotrichum</taxon>
        <taxon>Colletotrichum acutatum species complex</taxon>
    </lineage>
</organism>
<dbReference type="InterPro" id="IPR036291">
    <property type="entry name" value="NAD(P)-bd_dom_sf"/>
</dbReference>
<feature type="domain" description="Enoyl reductase (ER)" evidence="1">
    <location>
        <begin position="15"/>
        <end position="333"/>
    </location>
</feature>
<comment type="caution">
    <text evidence="2">The sequence shown here is derived from an EMBL/GenBank/DDBJ whole genome shotgun (WGS) entry which is preliminary data.</text>
</comment>
<proteinExistence type="predicted"/>
<dbReference type="InterPro" id="IPR013154">
    <property type="entry name" value="ADH-like_N"/>
</dbReference>
<dbReference type="SUPFAM" id="SSF51735">
    <property type="entry name" value="NAD(P)-binding Rossmann-fold domains"/>
    <property type="match status" value="1"/>
</dbReference>
<dbReference type="Proteomes" id="UP000699042">
    <property type="component" value="Unassembled WGS sequence"/>
</dbReference>
<dbReference type="SUPFAM" id="SSF50129">
    <property type="entry name" value="GroES-like"/>
    <property type="match status" value="1"/>
</dbReference>
<dbReference type="Pfam" id="PF08386">
    <property type="entry name" value="Abhydrolase_4"/>
    <property type="match status" value="1"/>
</dbReference>
<evidence type="ECO:0000313" key="3">
    <source>
        <dbReference type="Proteomes" id="UP000699042"/>
    </source>
</evidence>
<accession>A0A9P7UJR9</accession>
<dbReference type="SUPFAM" id="SSF53474">
    <property type="entry name" value="alpha/beta-Hydrolases"/>
    <property type="match status" value="1"/>
</dbReference>
<sequence>MSATTIRKAVITEFGDVSKVQIIQDTIEPPPANHVQVSTIYSGFSGADINMRKGVYPLQKKAPLTPGYCLVGSVKTTGPGCTSKISPGDLVACLTIYDAEAELVNLPEKYLIRVPPGTDLQQATALILDWNTAYAMVFDVAKVSKGQRVFIHGVSGAVGYALMKLCQLQGAEVYGTASERNHAAAREQGAHPFVYTDKKWMQAVKELGGADAVFDPLGFESWDESFSVLSPTGILVGYGGNLRSLNDDSEHGSVILPTMKLMARGMVPFCGKRTKFYYITRDDATFEPNLKALLELVAEGKITVPIKKVWELEEIQDAHRQWASSTGVGSSLIRLSDTGSLRAALTGLKAGHADAAKGCSVAQLILHALESKLPLISRRSSSTQSCRPAPSLTLAAVIGSRDVSSPKASFRHSSTSLHREKYSSTSSQHNRFITVFHSPNAMKVSIGLAAVTGLAGFTAAKKPDPPKITDFDWDTITPARKLEYHPCYKDYQCARLSVPLDWLDETNEHTVALAIIKLPATVPDDDPSFGGTVFTNPGGPGGSGVSMLLRNGHDMRRTLSGGSKKYEMLSWDPRGVQFTTPVADCYEDELARDTDNIQRLAIGPLDASPDALRRQWARIQGYGRLCTEKPGNGSIIPFATTASVCRDMVEMVDKIDELRKEEAVASQPEQSLELRKVKEVPRIQYWGFSYGSILGNTFASMYPGRVGRLIVDGIADSNDYVAGGWKTNLQDTEKLVDYFYETCFEAKEKCALSRPSDKQWQDIRDRVDQLVKRLDEAPVAVLNGKVTNILTGYDVILSFKNPLYAPYTRFIKLANEINAAIEGNYTAILESASAEIPKIDQACTHPNATDLRLSWGDGGQAVLCGDGEDNTNMTLADYRAYVAELESQSPTFAGYWGQIRSACTSWLVRPKWRFTGPFTTPPHDAAVVEGRPAAPLLFMSSRLDPVTPLRNAFKASEGHPGSVVVIQESVGHAAFATGSKCTTKILQEYLEHGTVPESGTVCQPDCGPWDGDACESDSLSVNVAPLAPPHDRSHHRLY</sequence>
<dbReference type="AlphaFoldDB" id="A0A9P7UJR9"/>
<dbReference type="InterPro" id="IPR051397">
    <property type="entry name" value="Zn-ADH-like_protein"/>
</dbReference>
<dbReference type="Pfam" id="PF08240">
    <property type="entry name" value="ADH_N"/>
    <property type="match status" value="1"/>
</dbReference>
<evidence type="ECO:0000259" key="1">
    <source>
        <dbReference type="SMART" id="SM00829"/>
    </source>
</evidence>
<dbReference type="Gene3D" id="3.40.50.720">
    <property type="entry name" value="NAD(P)-binding Rossmann-like Domain"/>
    <property type="match status" value="1"/>
</dbReference>
<evidence type="ECO:0000313" key="2">
    <source>
        <dbReference type="EMBL" id="KAG7059322.1"/>
    </source>
</evidence>
<name>A0A9P7UJR9_9PEZI</name>
<reference evidence="2" key="1">
    <citation type="submission" date="2021-05" db="EMBL/GenBank/DDBJ databases">
        <title>Comparative genomics of three Colletotrichum scovillei strains and genetic complementation revealed genes involved fungal growth and virulence on chili pepper.</title>
        <authorList>
            <person name="Hsieh D.-K."/>
            <person name="Chuang S.-C."/>
            <person name="Chen C.-Y."/>
            <person name="Chao Y.-T."/>
            <person name="Lu M.-Y.J."/>
            <person name="Lee M.-H."/>
            <person name="Shih M.-C."/>
        </authorList>
    </citation>
    <scope>NUCLEOTIDE SEQUENCE</scope>
    <source>
        <strain evidence="2">Coll-153</strain>
    </source>
</reference>
<dbReference type="Gene3D" id="3.90.180.10">
    <property type="entry name" value="Medium-chain alcohol dehydrogenases, catalytic domain"/>
    <property type="match status" value="1"/>
</dbReference>
<dbReference type="InterPro" id="IPR029058">
    <property type="entry name" value="AB_hydrolase_fold"/>
</dbReference>
<gene>
    <name evidence="2" type="ORF">JMJ77_006686</name>
</gene>
<dbReference type="InterPro" id="IPR013595">
    <property type="entry name" value="Pept_S33_TAP-like_C"/>
</dbReference>
<dbReference type="EMBL" id="JAESDN010000001">
    <property type="protein sequence ID" value="KAG7059322.1"/>
    <property type="molecule type" value="Genomic_DNA"/>
</dbReference>
<dbReference type="GO" id="GO:0016491">
    <property type="term" value="F:oxidoreductase activity"/>
    <property type="evidence" value="ECO:0007669"/>
    <property type="project" value="InterPro"/>
</dbReference>
<dbReference type="Gene3D" id="3.40.50.1820">
    <property type="entry name" value="alpha/beta hydrolase"/>
    <property type="match status" value="1"/>
</dbReference>
<keyword evidence="3" id="KW-1185">Reference proteome</keyword>
<dbReference type="CDD" id="cd08273">
    <property type="entry name" value="MDR8"/>
    <property type="match status" value="1"/>
</dbReference>
<protein>
    <submittedName>
        <fullName evidence="2">Zinc-binding dehydrogenase</fullName>
    </submittedName>
</protein>